<protein>
    <submittedName>
        <fullName evidence="13">D-alanyl-d-alanine carboxypeptidase</fullName>
    </submittedName>
</protein>
<feature type="transmembrane region" description="Helical" evidence="11">
    <location>
        <begin position="413"/>
        <end position="435"/>
    </location>
</feature>
<keyword evidence="11" id="KW-0812">Transmembrane</keyword>
<accession>A0A0R2CJ09</accession>
<evidence type="ECO:0000256" key="4">
    <source>
        <dbReference type="ARBA" id="ARBA00022960"/>
    </source>
</evidence>
<dbReference type="AlphaFoldDB" id="A0A0R2CJ09"/>
<evidence type="ECO:0000256" key="5">
    <source>
        <dbReference type="ARBA" id="ARBA00022984"/>
    </source>
</evidence>
<dbReference type="PANTHER" id="PTHR21581">
    <property type="entry name" value="D-ALANYL-D-ALANINE CARBOXYPEPTIDASE"/>
    <property type="match status" value="1"/>
</dbReference>
<keyword evidence="13" id="KW-0121">Carboxypeptidase</keyword>
<feature type="active site" description="Proton acceptor" evidence="7">
    <location>
        <position position="81"/>
    </location>
</feature>
<dbReference type="PATRIC" id="fig|1423745.4.peg.1117"/>
<organism evidence="13 14">
    <name type="scientific">Fructilactobacillus florum DSM 22689 = JCM 16035</name>
    <dbReference type="NCBI Taxonomy" id="1423745"/>
    <lineage>
        <taxon>Bacteria</taxon>
        <taxon>Bacillati</taxon>
        <taxon>Bacillota</taxon>
        <taxon>Bacilli</taxon>
        <taxon>Lactobacillales</taxon>
        <taxon>Lactobacillaceae</taxon>
        <taxon>Fructilactobacillus</taxon>
    </lineage>
</organism>
<keyword evidence="3" id="KW-0378">Hydrolase</keyword>
<keyword evidence="11" id="KW-1133">Transmembrane helix</keyword>
<evidence type="ECO:0000256" key="7">
    <source>
        <dbReference type="PIRSR" id="PIRSR618044-1"/>
    </source>
</evidence>
<evidence type="ECO:0000256" key="9">
    <source>
        <dbReference type="RuleBase" id="RU004016"/>
    </source>
</evidence>
<dbReference type="GO" id="GO:0006508">
    <property type="term" value="P:proteolysis"/>
    <property type="evidence" value="ECO:0007669"/>
    <property type="project" value="InterPro"/>
</dbReference>
<keyword evidence="13" id="KW-0645">Protease</keyword>
<evidence type="ECO:0000259" key="12">
    <source>
        <dbReference type="Pfam" id="PF00768"/>
    </source>
</evidence>
<feature type="domain" description="Peptidase S11 D-alanyl-D-alanine carboxypeptidase A N-terminal" evidence="12">
    <location>
        <begin position="44"/>
        <end position="289"/>
    </location>
</feature>
<dbReference type="GO" id="GO:0071555">
    <property type="term" value="P:cell wall organization"/>
    <property type="evidence" value="ECO:0007669"/>
    <property type="project" value="UniProtKB-KW"/>
</dbReference>
<dbReference type="InterPro" id="IPR001967">
    <property type="entry name" value="Peptidase_S11_N"/>
</dbReference>
<evidence type="ECO:0000256" key="3">
    <source>
        <dbReference type="ARBA" id="ARBA00022801"/>
    </source>
</evidence>
<evidence type="ECO:0000256" key="1">
    <source>
        <dbReference type="ARBA" id="ARBA00007164"/>
    </source>
</evidence>
<evidence type="ECO:0000256" key="11">
    <source>
        <dbReference type="SAM" id="Phobius"/>
    </source>
</evidence>
<comment type="similarity">
    <text evidence="1 9">Belongs to the peptidase S11 family.</text>
</comment>
<dbReference type="Proteomes" id="UP000051586">
    <property type="component" value="Unassembled WGS sequence"/>
</dbReference>
<evidence type="ECO:0000313" key="14">
    <source>
        <dbReference type="Proteomes" id="UP000051586"/>
    </source>
</evidence>
<evidence type="ECO:0000256" key="6">
    <source>
        <dbReference type="ARBA" id="ARBA00023316"/>
    </source>
</evidence>
<dbReference type="STRING" id="1423745.GCA_001311215_01244"/>
<sequence length="445" mass="49131">MIALVFIKKFSLTHVFICLLTTIVAISTTNVIISHAQPANPVLAQDASITAKSALAIDATSGQIIYQKVPDHLVPIASLSKLVTTYIVLNEIQHQHLHWDTPVKISPAEAQLSQNTNFTNVPLQAGKSYPVRDLLNASLICSANAAAMALGNRIAGNSNNFAKLMQRTTQKLGIKDAKLYNACGLNNQELGSLSNPKLKPTTTNQMSATGMAILSQQLIKKYPQVLQITNQPQLHWETQNYQNTNKLIGSSQPFKIDGLKTGTNATGESLVSTGAQKQTRIITVILDAPKGERFSQTERLLQQIKQKLQPHSASRNALPTKSINIPNGKKTTTAIKPAESKTYWLPVGDKLKTDFVTNEHGKIFQTPLAPILKNQIIGKLLIKNQPPFPLLPHNQLTTNVVFVTSNPVNISKMLLGFLELLLLVCLLGWLLYQFWKYRHRHLNRS</sequence>
<proteinExistence type="inferred from homology"/>
<dbReference type="PANTHER" id="PTHR21581:SF11">
    <property type="entry name" value="D-ALANYL-D-ALANINE CARBOXYPEPTIDASE DACA"/>
    <property type="match status" value="1"/>
</dbReference>
<keyword evidence="2" id="KW-0732">Signal</keyword>
<dbReference type="InterPro" id="IPR012338">
    <property type="entry name" value="Beta-lactam/transpept-like"/>
</dbReference>
<keyword evidence="11" id="KW-0472">Membrane</keyword>
<feature type="binding site" evidence="8">
    <location>
        <position position="260"/>
    </location>
    <ligand>
        <name>substrate</name>
    </ligand>
</feature>
<keyword evidence="6" id="KW-0961">Cell wall biogenesis/degradation</keyword>
<dbReference type="Pfam" id="PF00768">
    <property type="entry name" value="Peptidase_S11"/>
    <property type="match status" value="1"/>
</dbReference>
<dbReference type="GO" id="GO:0009002">
    <property type="term" value="F:serine-type D-Ala-D-Ala carboxypeptidase activity"/>
    <property type="evidence" value="ECO:0007669"/>
    <property type="project" value="InterPro"/>
</dbReference>
<dbReference type="Gene3D" id="3.40.710.10">
    <property type="entry name" value="DD-peptidase/beta-lactamase superfamily"/>
    <property type="match status" value="1"/>
</dbReference>
<comment type="caution">
    <text evidence="13">The sequence shown here is derived from an EMBL/GenBank/DDBJ whole genome shotgun (WGS) entry which is preliminary data.</text>
</comment>
<evidence type="ECO:0000256" key="8">
    <source>
        <dbReference type="PIRSR" id="PIRSR618044-2"/>
    </source>
</evidence>
<dbReference type="RefSeq" id="WP_035421765.1">
    <property type="nucleotide sequence ID" value="NZ_AYZI01000006.1"/>
</dbReference>
<evidence type="ECO:0000313" key="13">
    <source>
        <dbReference type="EMBL" id="KRM91333.1"/>
    </source>
</evidence>
<dbReference type="GO" id="GO:0009252">
    <property type="term" value="P:peptidoglycan biosynthetic process"/>
    <property type="evidence" value="ECO:0007669"/>
    <property type="project" value="UniProtKB-KW"/>
</dbReference>
<keyword evidence="4" id="KW-0133">Cell shape</keyword>
<dbReference type="EMBL" id="AYZI01000006">
    <property type="protein sequence ID" value="KRM91333.1"/>
    <property type="molecule type" value="Genomic_DNA"/>
</dbReference>
<dbReference type="InterPro" id="IPR018044">
    <property type="entry name" value="Peptidase_S11"/>
</dbReference>
<dbReference type="SUPFAM" id="SSF56601">
    <property type="entry name" value="beta-lactamase/transpeptidase-like"/>
    <property type="match status" value="1"/>
</dbReference>
<feature type="active site" evidence="7">
    <location>
        <position position="142"/>
    </location>
</feature>
<gene>
    <name evidence="13" type="ORF">FC87_GL001054</name>
</gene>
<evidence type="ECO:0000256" key="10">
    <source>
        <dbReference type="SAM" id="MobiDB-lite"/>
    </source>
</evidence>
<reference evidence="13 14" key="1">
    <citation type="journal article" date="2015" name="Genome Announc.">
        <title>Expanding the biotechnology potential of lactobacilli through comparative genomics of 213 strains and associated genera.</title>
        <authorList>
            <person name="Sun Z."/>
            <person name="Harris H.M."/>
            <person name="McCann A."/>
            <person name="Guo C."/>
            <person name="Argimon S."/>
            <person name="Zhang W."/>
            <person name="Yang X."/>
            <person name="Jeffery I.B."/>
            <person name="Cooney J.C."/>
            <person name="Kagawa T.F."/>
            <person name="Liu W."/>
            <person name="Song Y."/>
            <person name="Salvetti E."/>
            <person name="Wrobel A."/>
            <person name="Rasinkangas P."/>
            <person name="Parkhill J."/>
            <person name="Rea M.C."/>
            <person name="O'Sullivan O."/>
            <person name="Ritari J."/>
            <person name="Douillard F.P."/>
            <person name="Paul Ross R."/>
            <person name="Yang R."/>
            <person name="Briner A.E."/>
            <person name="Felis G.E."/>
            <person name="de Vos W.M."/>
            <person name="Barrangou R."/>
            <person name="Klaenhammer T.R."/>
            <person name="Caufield P.W."/>
            <person name="Cui Y."/>
            <person name="Zhang H."/>
            <person name="O'Toole P.W."/>
        </authorList>
    </citation>
    <scope>NUCLEOTIDE SEQUENCE [LARGE SCALE GENOMIC DNA]</scope>
    <source>
        <strain evidence="13 14">DSM 22689</strain>
    </source>
</reference>
<feature type="region of interest" description="Disordered" evidence="10">
    <location>
        <begin position="307"/>
        <end position="330"/>
    </location>
</feature>
<keyword evidence="5" id="KW-0573">Peptidoglycan synthesis</keyword>
<feature type="active site" description="Acyl-ester intermediate" evidence="7">
    <location>
        <position position="78"/>
    </location>
</feature>
<dbReference type="PRINTS" id="PR00725">
    <property type="entry name" value="DADACBPTASE1"/>
</dbReference>
<dbReference type="GO" id="GO:0008360">
    <property type="term" value="P:regulation of cell shape"/>
    <property type="evidence" value="ECO:0007669"/>
    <property type="project" value="UniProtKB-KW"/>
</dbReference>
<evidence type="ECO:0000256" key="2">
    <source>
        <dbReference type="ARBA" id="ARBA00022729"/>
    </source>
</evidence>
<name>A0A0R2CJ09_9LACO</name>